<dbReference type="PANTHER" id="PTHR30146">
    <property type="entry name" value="LACI-RELATED TRANSCRIPTIONAL REPRESSOR"/>
    <property type="match status" value="1"/>
</dbReference>
<dbReference type="GO" id="GO:0003700">
    <property type="term" value="F:DNA-binding transcription factor activity"/>
    <property type="evidence" value="ECO:0007669"/>
    <property type="project" value="TreeGrafter"/>
</dbReference>
<dbReference type="STRING" id="546871.SAMN04488543_1790"/>
<dbReference type="Pfam" id="PF00356">
    <property type="entry name" value="LacI"/>
    <property type="match status" value="1"/>
</dbReference>
<dbReference type="PROSITE" id="PS50932">
    <property type="entry name" value="HTH_LACI_2"/>
    <property type="match status" value="1"/>
</dbReference>
<organism evidence="5 6">
    <name type="scientific">Friedmanniella luteola</name>
    <dbReference type="NCBI Taxonomy" id="546871"/>
    <lineage>
        <taxon>Bacteria</taxon>
        <taxon>Bacillati</taxon>
        <taxon>Actinomycetota</taxon>
        <taxon>Actinomycetes</taxon>
        <taxon>Propionibacteriales</taxon>
        <taxon>Nocardioidaceae</taxon>
        <taxon>Friedmanniella</taxon>
    </lineage>
</organism>
<keyword evidence="1" id="KW-0805">Transcription regulation</keyword>
<dbReference type="InterPro" id="IPR046335">
    <property type="entry name" value="LacI/GalR-like_sensor"/>
</dbReference>
<dbReference type="GO" id="GO:0000976">
    <property type="term" value="F:transcription cis-regulatory region binding"/>
    <property type="evidence" value="ECO:0007669"/>
    <property type="project" value="TreeGrafter"/>
</dbReference>
<reference evidence="5 6" key="1">
    <citation type="submission" date="2016-10" db="EMBL/GenBank/DDBJ databases">
        <authorList>
            <person name="de Groot N.N."/>
        </authorList>
    </citation>
    <scope>NUCLEOTIDE SEQUENCE [LARGE SCALE GENOMIC DNA]</scope>
    <source>
        <strain evidence="5 6">DSM 21741</strain>
    </source>
</reference>
<dbReference type="InterPro" id="IPR028082">
    <property type="entry name" value="Peripla_BP_I"/>
</dbReference>
<dbReference type="InterPro" id="IPR000843">
    <property type="entry name" value="HTH_LacI"/>
</dbReference>
<dbReference type="Gene3D" id="3.40.50.2300">
    <property type="match status" value="2"/>
</dbReference>
<sequence>MPAVRLTDVAVRAGVSLATASRVLNGSLRSPAEAIAVRVRAAADELGYVANAQAQALARSSTGLVGVVVHDISDPYFSSIVRGAQHAARERRSQVLLASTDRHEQSEVDAVKAFATYRTDAIILAGSRGAHSDQALTRELVRYTANGGRLVTFGHTGFAGARVVEVANEDGAARLVTALVARGRRRFAVLGGPEELVTTQHRVAGFRRALAAAGLEPLLVVRGEFTSEGGRSAAEACLEAAGPGTEGSDQPLCLLAVNDVMALGALAAVRARGLRVPADVEVAGFDDIPTLRDFDPPMTTFRLPLEEMGRRAAELALAADDPGAAHIEGEVVLRLSAGAER</sequence>
<dbReference type="InterPro" id="IPR010982">
    <property type="entry name" value="Lambda_DNA-bd_dom_sf"/>
</dbReference>
<dbReference type="PANTHER" id="PTHR30146:SF153">
    <property type="entry name" value="LACTOSE OPERON REPRESSOR"/>
    <property type="match status" value="1"/>
</dbReference>
<keyword evidence="2" id="KW-0238">DNA-binding</keyword>
<dbReference type="CDD" id="cd01392">
    <property type="entry name" value="HTH_LacI"/>
    <property type="match status" value="1"/>
</dbReference>
<dbReference type="Gene3D" id="1.10.260.40">
    <property type="entry name" value="lambda repressor-like DNA-binding domains"/>
    <property type="match status" value="1"/>
</dbReference>
<name>A0A1H1SG15_9ACTN</name>
<dbReference type="RefSeq" id="WP_091412159.1">
    <property type="nucleotide sequence ID" value="NZ_LT629749.1"/>
</dbReference>
<keyword evidence="6" id="KW-1185">Reference proteome</keyword>
<evidence type="ECO:0000256" key="1">
    <source>
        <dbReference type="ARBA" id="ARBA00023015"/>
    </source>
</evidence>
<dbReference type="Pfam" id="PF13377">
    <property type="entry name" value="Peripla_BP_3"/>
    <property type="match status" value="1"/>
</dbReference>
<gene>
    <name evidence="5" type="ORF">SAMN04488543_1790</name>
</gene>
<accession>A0A1H1SG15</accession>
<protein>
    <submittedName>
        <fullName evidence="5">Transcriptional regulator, LacI family</fullName>
    </submittedName>
</protein>
<proteinExistence type="predicted"/>
<evidence type="ECO:0000313" key="5">
    <source>
        <dbReference type="EMBL" id="SDS46944.1"/>
    </source>
</evidence>
<evidence type="ECO:0000259" key="4">
    <source>
        <dbReference type="PROSITE" id="PS50932"/>
    </source>
</evidence>
<dbReference type="SUPFAM" id="SSF53822">
    <property type="entry name" value="Periplasmic binding protein-like I"/>
    <property type="match status" value="1"/>
</dbReference>
<dbReference type="Proteomes" id="UP000199092">
    <property type="component" value="Chromosome I"/>
</dbReference>
<dbReference type="EMBL" id="LT629749">
    <property type="protein sequence ID" value="SDS46944.1"/>
    <property type="molecule type" value="Genomic_DNA"/>
</dbReference>
<dbReference type="PROSITE" id="PS00356">
    <property type="entry name" value="HTH_LACI_1"/>
    <property type="match status" value="1"/>
</dbReference>
<dbReference type="OrthoDB" id="3226810at2"/>
<dbReference type="SUPFAM" id="SSF47413">
    <property type="entry name" value="lambda repressor-like DNA-binding domains"/>
    <property type="match status" value="1"/>
</dbReference>
<keyword evidence="3" id="KW-0804">Transcription</keyword>
<evidence type="ECO:0000256" key="3">
    <source>
        <dbReference type="ARBA" id="ARBA00023163"/>
    </source>
</evidence>
<feature type="domain" description="HTH lacI-type" evidence="4">
    <location>
        <begin position="4"/>
        <end position="59"/>
    </location>
</feature>
<evidence type="ECO:0000313" key="6">
    <source>
        <dbReference type="Proteomes" id="UP000199092"/>
    </source>
</evidence>
<dbReference type="SMART" id="SM00354">
    <property type="entry name" value="HTH_LACI"/>
    <property type="match status" value="1"/>
</dbReference>
<dbReference type="AlphaFoldDB" id="A0A1H1SG15"/>
<dbReference type="CDD" id="cd06267">
    <property type="entry name" value="PBP1_LacI_sugar_binding-like"/>
    <property type="match status" value="1"/>
</dbReference>
<evidence type="ECO:0000256" key="2">
    <source>
        <dbReference type="ARBA" id="ARBA00023125"/>
    </source>
</evidence>